<comment type="pathway">
    <text evidence="3">Quinol/quinone metabolism; 1,4-dihydroxy-2-naphthoate biosynthesis; 1,4-dihydroxy-2-naphthoate from chorismate: step 3/7.</text>
</comment>
<dbReference type="GO" id="GO:0070205">
    <property type="term" value="F:2-succinyl-6-hydroxy-2,4-cyclohexadiene-1-carboxylate synthase activity"/>
    <property type="evidence" value="ECO:0007669"/>
    <property type="project" value="UniProtKB-UniRule"/>
</dbReference>
<dbReference type="PANTHER" id="PTHR42916:SF1">
    <property type="entry name" value="PROTEIN PHYLLO, CHLOROPLASTIC"/>
    <property type="match status" value="1"/>
</dbReference>
<dbReference type="GO" id="GO:0009234">
    <property type="term" value="P:menaquinone biosynthetic process"/>
    <property type="evidence" value="ECO:0007669"/>
    <property type="project" value="UniProtKB-UniRule"/>
</dbReference>
<evidence type="ECO:0000259" key="4">
    <source>
        <dbReference type="Pfam" id="PF00561"/>
    </source>
</evidence>
<feature type="domain" description="AB hydrolase-1" evidence="4">
    <location>
        <begin position="18"/>
        <end position="251"/>
    </location>
</feature>
<evidence type="ECO:0000256" key="3">
    <source>
        <dbReference type="HAMAP-Rule" id="MF_01660"/>
    </source>
</evidence>
<dbReference type="PANTHER" id="PTHR42916">
    <property type="entry name" value="2-SUCCINYL-5-ENOLPYRUVYL-6-HYDROXY-3-CYCLOHEXENE-1-CARBOXYLATE SYNTHASE"/>
    <property type="match status" value="1"/>
</dbReference>
<dbReference type="UniPathway" id="UPA00079"/>
<dbReference type="Proteomes" id="UP000078534">
    <property type="component" value="Unassembled WGS sequence"/>
</dbReference>
<dbReference type="PRINTS" id="PR00412">
    <property type="entry name" value="EPOXHYDRLASE"/>
</dbReference>
<dbReference type="Pfam" id="PF00561">
    <property type="entry name" value="Abhydrolase_1"/>
    <property type="match status" value="1"/>
</dbReference>
<comment type="catalytic activity">
    <reaction evidence="3">
        <text>5-enolpyruvoyl-6-hydroxy-2-succinyl-cyclohex-3-ene-1-carboxylate = (1R,6R)-6-hydroxy-2-succinyl-cyclohexa-2,4-diene-1-carboxylate + pyruvate</text>
        <dbReference type="Rhea" id="RHEA:25597"/>
        <dbReference type="ChEBI" id="CHEBI:15361"/>
        <dbReference type="ChEBI" id="CHEBI:58689"/>
        <dbReference type="ChEBI" id="CHEBI:58818"/>
        <dbReference type="EC" id="4.2.99.20"/>
    </reaction>
</comment>
<dbReference type="EC" id="4.2.99.20" evidence="3"/>
<keyword evidence="2 3" id="KW-0456">Lyase</keyword>
<gene>
    <name evidence="3" type="primary">menH</name>
    <name evidence="5" type="ORF">A6K24_14535</name>
</gene>
<dbReference type="PRINTS" id="PR00111">
    <property type="entry name" value="ABHYDROLASE"/>
</dbReference>
<dbReference type="InterPro" id="IPR000073">
    <property type="entry name" value="AB_hydrolase_1"/>
</dbReference>
<accession>A0A179T5U0</accession>
<reference evidence="6" key="1">
    <citation type="submission" date="2016-04" db="EMBL/GenBank/DDBJ databases">
        <authorList>
            <person name="Lyu Z."/>
            <person name="Lyu W."/>
        </authorList>
    </citation>
    <scope>NUCLEOTIDE SEQUENCE [LARGE SCALE GENOMIC DNA]</scope>
    <source>
        <strain evidence="6">C44</strain>
    </source>
</reference>
<comment type="subunit">
    <text evidence="3">Monomer.</text>
</comment>
<organism evidence="5 6">
    <name type="scientific">Metabacillus litoralis</name>
    <dbReference type="NCBI Taxonomy" id="152268"/>
    <lineage>
        <taxon>Bacteria</taxon>
        <taxon>Bacillati</taxon>
        <taxon>Bacillota</taxon>
        <taxon>Bacilli</taxon>
        <taxon>Bacillales</taxon>
        <taxon>Bacillaceae</taxon>
        <taxon>Metabacillus</taxon>
    </lineage>
</organism>
<evidence type="ECO:0000256" key="1">
    <source>
        <dbReference type="ARBA" id="ARBA00022428"/>
    </source>
</evidence>
<dbReference type="InterPro" id="IPR000639">
    <property type="entry name" value="Epox_hydrolase-like"/>
</dbReference>
<dbReference type="InterPro" id="IPR022485">
    <property type="entry name" value="SHCHC_synthase_MenH"/>
</dbReference>
<dbReference type="EMBL" id="LWSG01000002">
    <property type="protein sequence ID" value="OAS88670.1"/>
    <property type="molecule type" value="Genomic_DNA"/>
</dbReference>
<proteinExistence type="inferred from homology"/>
<dbReference type="InterPro" id="IPR029058">
    <property type="entry name" value="AB_hydrolase_fold"/>
</dbReference>
<evidence type="ECO:0000256" key="2">
    <source>
        <dbReference type="ARBA" id="ARBA00023239"/>
    </source>
</evidence>
<dbReference type="OrthoDB" id="9808398at2"/>
<dbReference type="HAMAP" id="MF_01660">
    <property type="entry name" value="MenH"/>
    <property type="match status" value="1"/>
</dbReference>
<comment type="function">
    <text evidence="3">Catalyzes a proton abstraction reaction that results in 2,5-elimination of pyruvate from 2-succinyl-5-enolpyruvyl-6-hydroxy-3-cyclohexene-1-carboxylate (SEPHCHC) and the formation of 2-succinyl-6-hydroxy-2,4-cyclohexadiene-1-carboxylate (SHCHC).</text>
</comment>
<comment type="pathway">
    <text evidence="3">Quinol/quinone metabolism; menaquinone biosynthesis.</text>
</comment>
<dbReference type="AlphaFoldDB" id="A0A179T5U0"/>
<dbReference type="STRING" id="152268.A6K24_14535"/>
<name>A0A179T5U0_9BACI</name>
<dbReference type="NCBIfam" id="TIGR03695">
    <property type="entry name" value="menH_SHCHC"/>
    <property type="match status" value="1"/>
</dbReference>
<sequence length="270" mass="30466">MKIRGIHYHVDVYSEGEPLVLLHGFTGSSHNWKSVMNDLRNCTFILIDIIGHGNTESPEAPSRYKMEEVVKDLASILDEIKIEKANFLGYSMGGRLALAFAATFPNRVNKLILESSSPGLKFVEEREKRKHEDEKLAGEIVRDGIVKFVERWENIPLFATQKRLPIQQRNSIRQQRLQNSNLGLANSLIGMGTGAQVSLWEELPNIKIPVLLLCGELDKKFCDIAKNMDEHLSISVVKQINDAGHAIHVEQPRIFGKIVNEFLNTDLSVN</sequence>
<keyword evidence="6" id="KW-1185">Reference proteome</keyword>
<comment type="caution">
    <text evidence="5">The sequence shown here is derived from an EMBL/GenBank/DDBJ whole genome shotgun (WGS) entry which is preliminary data.</text>
</comment>
<keyword evidence="1 3" id="KW-0474">Menaquinone biosynthesis</keyword>
<evidence type="ECO:0000313" key="5">
    <source>
        <dbReference type="EMBL" id="OAS88670.1"/>
    </source>
</evidence>
<dbReference type="Gene3D" id="3.40.50.1820">
    <property type="entry name" value="alpha/beta hydrolase"/>
    <property type="match status" value="1"/>
</dbReference>
<protein>
    <recommendedName>
        <fullName evidence="3">Putative 2-succinyl-6-hydroxy-2,4-cyclohexadiene-1-carboxylate synthase</fullName>
        <shortName evidence="3">SHCHC synthase</shortName>
        <ecNumber evidence="3">4.2.99.20</ecNumber>
    </recommendedName>
</protein>
<dbReference type="UniPathway" id="UPA01057">
    <property type="reaction ID" value="UER00900"/>
</dbReference>
<evidence type="ECO:0000313" key="6">
    <source>
        <dbReference type="Proteomes" id="UP000078534"/>
    </source>
</evidence>
<dbReference type="SUPFAM" id="SSF53474">
    <property type="entry name" value="alpha/beta-Hydrolases"/>
    <property type="match status" value="1"/>
</dbReference>
<comment type="similarity">
    <text evidence="3">Belongs to the AB hydrolase superfamily. MenH family.</text>
</comment>